<evidence type="ECO:0000313" key="2">
    <source>
        <dbReference type="Proteomes" id="UP000320762"/>
    </source>
</evidence>
<gene>
    <name evidence="1" type="ORF">BD626DRAFT_579508</name>
</gene>
<dbReference type="EMBL" id="VDMD01000312">
    <property type="protein sequence ID" value="TRM55140.1"/>
    <property type="molecule type" value="Genomic_DNA"/>
</dbReference>
<dbReference type="Proteomes" id="UP000320762">
    <property type="component" value="Unassembled WGS sequence"/>
</dbReference>
<dbReference type="AlphaFoldDB" id="A0A550BRH2"/>
<proteinExistence type="predicted"/>
<reference evidence="1 2" key="1">
    <citation type="journal article" date="2019" name="New Phytol.">
        <title>Comparative genomics reveals unique wood-decay strategies and fruiting body development in the Schizophyllaceae.</title>
        <authorList>
            <person name="Almasi E."/>
            <person name="Sahu N."/>
            <person name="Krizsan K."/>
            <person name="Balint B."/>
            <person name="Kovacs G.M."/>
            <person name="Kiss B."/>
            <person name="Cseklye J."/>
            <person name="Drula E."/>
            <person name="Henrissat B."/>
            <person name="Nagy I."/>
            <person name="Chovatia M."/>
            <person name="Adam C."/>
            <person name="LaButti K."/>
            <person name="Lipzen A."/>
            <person name="Riley R."/>
            <person name="Grigoriev I.V."/>
            <person name="Nagy L.G."/>
        </authorList>
    </citation>
    <scope>NUCLEOTIDE SEQUENCE [LARGE SCALE GENOMIC DNA]</scope>
    <source>
        <strain evidence="1 2">NL-1724</strain>
    </source>
</reference>
<evidence type="ECO:0000313" key="1">
    <source>
        <dbReference type="EMBL" id="TRM55140.1"/>
    </source>
</evidence>
<sequence length="96" mass="10388">MSKVQPKVAGAVMATPLAVDLPNAPDITLCEEYERFVLAAEKSEVAVVADHANLAKLHVRNSIDGDGRPPASFVYSNRIWYGNNVAVPSSSPRHCR</sequence>
<organism evidence="1 2">
    <name type="scientific">Schizophyllum amplum</name>
    <dbReference type="NCBI Taxonomy" id="97359"/>
    <lineage>
        <taxon>Eukaryota</taxon>
        <taxon>Fungi</taxon>
        <taxon>Dikarya</taxon>
        <taxon>Basidiomycota</taxon>
        <taxon>Agaricomycotina</taxon>
        <taxon>Agaricomycetes</taxon>
        <taxon>Agaricomycetidae</taxon>
        <taxon>Agaricales</taxon>
        <taxon>Schizophyllaceae</taxon>
        <taxon>Schizophyllum</taxon>
    </lineage>
</organism>
<name>A0A550BRH2_9AGAR</name>
<protein>
    <submittedName>
        <fullName evidence="1">Uncharacterized protein</fullName>
    </submittedName>
</protein>
<keyword evidence="2" id="KW-1185">Reference proteome</keyword>
<accession>A0A550BRH2</accession>
<comment type="caution">
    <text evidence="1">The sequence shown here is derived from an EMBL/GenBank/DDBJ whole genome shotgun (WGS) entry which is preliminary data.</text>
</comment>